<dbReference type="RefSeq" id="WP_208256324.1">
    <property type="nucleotide sequence ID" value="NZ_JAGEOJ010000006.1"/>
</dbReference>
<keyword evidence="3" id="KW-1185">Reference proteome</keyword>
<accession>A0A939P9K2</accession>
<gene>
    <name evidence="2" type="ORF">J4573_16290</name>
</gene>
<reference evidence="2" key="1">
    <citation type="submission" date="2021-03" db="EMBL/GenBank/DDBJ databases">
        <authorList>
            <person name="Kanchanasin P."/>
            <person name="Saeng-In P."/>
            <person name="Phongsopitanun W."/>
            <person name="Yuki M."/>
            <person name="Kudo T."/>
            <person name="Ohkuma M."/>
            <person name="Tanasupawat S."/>
        </authorList>
    </citation>
    <scope>NUCLEOTIDE SEQUENCE</scope>
    <source>
        <strain evidence="2">GKU 128</strain>
    </source>
</reference>
<evidence type="ECO:0000256" key="1">
    <source>
        <dbReference type="ARBA" id="ARBA00022729"/>
    </source>
</evidence>
<keyword evidence="1" id="KW-0732">Signal</keyword>
<dbReference type="AlphaFoldDB" id="A0A939P9K2"/>
<dbReference type="Gene3D" id="2.60.40.1240">
    <property type="match status" value="1"/>
</dbReference>
<protein>
    <submittedName>
        <fullName evidence="2">DUF4352 domain-containing protein</fullName>
    </submittedName>
</protein>
<evidence type="ECO:0000313" key="2">
    <source>
        <dbReference type="EMBL" id="MBO2448662.1"/>
    </source>
</evidence>
<proteinExistence type="predicted"/>
<organism evidence="2 3">
    <name type="scientific">Actinomadura barringtoniae</name>
    <dbReference type="NCBI Taxonomy" id="1427535"/>
    <lineage>
        <taxon>Bacteria</taxon>
        <taxon>Bacillati</taxon>
        <taxon>Actinomycetota</taxon>
        <taxon>Actinomycetes</taxon>
        <taxon>Streptosporangiales</taxon>
        <taxon>Thermomonosporaceae</taxon>
        <taxon>Actinomadura</taxon>
    </lineage>
</organism>
<evidence type="ECO:0000313" key="3">
    <source>
        <dbReference type="Proteomes" id="UP000669179"/>
    </source>
</evidence>
<comment type="caution">
    <text evidence="2">The sequence shown here is derived from an EMBL/GenBank/DDBJ whole genome shotgun (WGS) entry which is preliminary data.</text>
</comment>
<dbReference type="EMBL" id="JAGEOJ010000006">
    <property type="protein sequence ID" value="MBO2448662.1"/>
    <property type="molecule type" value="Genomic_DNA"/>
</dbReference>
<dbReference type="Proteomes" id="UP000669179">
    <property type="component" value="Unassembled WGS sequence"/>
</dbReference>
<dbReference type="InterPro" id="IPR029050">
    <property type="entry name" value="Immunoprotect_excell_Ig-like"/>
</dbReference>
<name>A0A939P9K2_9ACTN</name>
<sequence>MTATNAGTGKVKVSVTNNRAKTLDVNAGFFKAVDSAGTETQSYITSELGELQHIELVTGRTAKGTVDFRISTPLTKVVFTDPLGREIVTANIK</sequence>